<dbReference type="InterPro" id="IPR000172">
    <property type="entry name" value="GMC_OxRdtase_N"/>
</dbReference>
<evidence type="ECO:0000256" key="1">
    <source>
        <dbReference type="ARBA" id="ARBA00010790"/>
    </source>
</evidence>
<evidence type="ECO:0000259" key="5">
    <source>
        <dbReference type="Pfam" id="PF05199"/>
    </source>
</evidence>
<evidence type="ECO:0000313" key="8">
    <source>
        <dbReference type="Proteomes" id="UP000682733"/>
    </source>
</evidence>
<dbReference type="Pfam" id="PF00732">
    <property type="entry name" value="GMC_oxred_N"/>
    <property type="match status" value="1"/>
</dbReference>
<evidence type="ECO:0000256" key="2">
    <source>
        <dbReference type="PIRSR" id="PIRSR000137-2"/>
    </source>
</evidence>
<keyword evidence="2" id="KW-0285">Flavoprotein</keyword>
<evidence type="ECO:0000313" key="6">
    <source>
        <dbReference type="EMBL" id="CAF0898614.1"/>
    </source>
</evidence>
<feature type="chain" id="PRO_5036273603" evidence="3">
    <location>
        <begin position="23"/>
        <end position="608"/>
    </location>
</feature>
<sequence length="608" mass="67722">MVEGLYLGFAIIWFQICGNAYSATFNCNQAKAKAKYDFIVVGSGPGGGTVASELASRNYKVLLIEAGPDYSTNNVTIPAFALVSEVDPNIRLDYLVNIYNSSANTRILYPRAAALGGCSTHNLMISVRMNPSEWNHIANVTGDTSWKNANMQKYWNQVENCKYCAKPNKYKGWLNVSLPMKSQPGLKTNEVLKALFDTVSASMPFNPNVNQKPMNSWFYVPTAVSKETGTRSYVYIRLKNVQDSTGSNLTIMTNTLVTKIIIENKTACGVQYVKGAYLYKASPRANQNGKLNNRKIYNVYCKHDVIIAGGQYSTPQILQLSGIGDKTLLQSLGIKVKQHLPGVGRNMQEHSIFPVVFKMNQSVEVEKGCTLGLTPTDPCLKTYQQTRSNYYSTNGALMGVLLSTTPQHKYPPEKVPDTLMLLAPFKFIGWKFPTWFQTVIQPPPNYISAVFFKAYSPNSLGTVKITSKNPFDVPNVQFNNDADGPIERKRRVQLIRFIRNLIQNKSLPVSRYLVTEDLPGPSYTTEEQLESYVEGYPTGVHACCTAKMGHSTDPMAVVDSKGRVMHIENLRVVDVSIFPKVPGYYPLLPLYILAQKLADVIAKDYQTS</sequence>
<dbReference type="AlphaFoldDB" id="A0A8S2HRU4"/>
<feature type="binding site" evidence="2">
    <location>
        <position position="257"/>
    </location>
    <ligand>
        <name>FAD</name>
        <dbReference type="ChEBI" id="CHEBI:57692"/>
    </ligand>
</feature>
<dbReference type="Proteomes" id="UP000677228">
    <property type="component" value="Unassembled WGS sequence"/>
</dbReference>
<dbReference type="Gene3D" id="3.50.50.60">
    <property type="entry name" value="FAD/NAD(P)-binding domain"/>
    <property type="match status" value="1"/>
</dbReference>
<evidence type="ECO:0000259" key="4">
    <source>
        <dbReference type="Pfam" id="PF00732"/>
    </source>
</evidence>
<dbReference type="InterPro" id="IPR012132">
    <property type="entry name" value="GMC_OxRdtase"/>
</dbReference>
<comment type="caution">
    <text evidence="7">The sequence shown here is derived from an EMBL/GenBank/DDBJ whole genome shotgun (WGS) entry which is preliminary data.</text>
</comment>
<dbReference type="InterPro" id="IPR007867">
    <property type="entry name" value="GMC_OxRtase_C"/>
</dbReference>
<feature type="signal peptide" evidence="3">
    <location>
        <begin position="1"/>
        <end position="22"/>
    </location>
</feature>
<dbReference type="Pfam" id="PF05199">
    <property type="entry name" value="GMC_oxred_C"/>
    <property type="match status" value="1"/>
</dbReference>
<name>A0A8S2HRU4_9BILA</name>
<organism evidence="7 8">
    <name type="scientific">Didymodactylos carnosus</name>
    <dbReference type="NCBI Taxonomy" id="1234261"/>
    <lineage>
        <taxon>Eukaryota</taxon>
        <taxon>Metazoa</taxon>
        <taxon>Spiralia</taxon>
        <taxon>Gnathifera</taxon>
        <taxon>Rotifera</taxon>
        <taxon>Eurotatoria</taxon>
        <taxon>Bdelloidea</taxon>
        <taxon>Philodinida</taxon>
        <taxon>Philodinidae</taxon>
        <taxon>Didymodactylos</taxon>
    </lineage>
</organism>
<protein>
    <submittedName>
        <fullName evidence="7">Uncharacterized protein</fullName>
    </submittedName>
</protein>
<dbReference type="InterPro" id="IPR036188">
    <property type="entry name" value="FAD/NAD-bd_sf"/>
</dbReference>
<dbReference type="EMBL" id="CAJNOK010003371">
    <property type="protein sequence ID" value="CAF0898614.1"/>
    <property type="molecule type" value="Genomic_DNA"/>
</dbReference>
<comment type="similarity">
    <text evidence="1">Belongs to the GMC oxidoreductase family.</text>
</comment>
<gene>
    <name evidence="6" type="ORF">OVA965_LOCUS9504</name>
    <name evidence="7" type="ORF">TMI583_LOCUS9500</name>
</gene>
<proteinExistence type="inferred from homology"/>
<dbReference type="GO" id="GO:0016614">
    <property type="term" value="F:oxidoreductase activity, acting on CH-OH group of donors"/>
    <property type="evidence" value="ECO:0007669"/>
    <property type="project" value="InterPro"/>
</dbReference>
<comment type="cofactor">
    <cofactor evidence="2">
        <name>FAD</name>
        <dbReference type="ChEBI" id="CHEBI:57692"/>
    </cofactor>
</comment>
<dbReference type="EMBL" id="CAJOBA010003372">
    <property type="protein sequence ID" value="CAF3679753.1"/>
    <property type="molecule type" value="Genomic_DNA"/>
</dbReference>
<dbReference type="SUPFAM" id="SSF54373">
    <property type="entry name" value="FAD-linked reductases, C-terminal domain"/>
    <property type="match status" value="1"/>
</dbReference>
<keyword evidence="2" id="KW-0274">FAD</keyword>
<evidence type="ECO:0000313" key="7">
    <source>
        <dbReference type="EMBL" id="CAF3679753.1"/>
    </source>
</evidence>
<dbReference type="Gene3D" id="3.30.560.10">
    <property type="entry name" value="Glucose Oxidase, domain 3"/>
    <property type="match status" value="1"/>
</dbReference>
<accession>A0A8S2HRU4</accession>
<keyword evidence="3" id="KW-0732">Signal</keyword>
<dbReference type="Proteomes" id="UP000682733">
    <property type="component" value="Unassembled WGS sequence"/>
</dbReference>
<feature type="domain" description="Glucose-methanol-choline oxidoreductase C-terminal" evidence="5">
    <location>
        <begin position="457"/>
        <end position="594"/>
    </location>
</feature>
<dbReference type="PIRSF" id="PIRSF000137">
    <property type="entry name" value="Alcohol_oxidase"/>
    <property type="match status" value="1"/>
</dbReference>
<feature type="domain" description="Glucose-methanol-choline oxidoreductase N-terminal" evidence="4">
    <location>
        <begin position="61"/>
        <end position="351"/>
    </location>
</feature>
<dbReference type="PANTHER" id="PTHR11552">
    <property type="entry name" value="GLUCOSE-METHANOL-CHOLINE GMC OXIDOREDUCTASE"/>
    <property type="match status" value="1"/>
</dbReference>
<dbReference type="SUPFAM" id="SSF51905">
    <property type="entry name" value="FAD/NAD(P)-binding domain"/>
    <property type="match status" value="1"/>
</dbReference>
<evidence type="ECO:0000256" key="3">
    <source>
        <dbReference type="SAM" id="SignalP"/>
    </source>
</evidence>
<reference evidence="7" key="1">
    <citation type="submission" date="2021-02" db="EMBL/GenBank/DDBJ databases">
        <authorList>
            <person name="Nowell W R."/>
        </authorList>
    </citation>
    <scope>NUCLEOTIDE SEQUENCE</scope>
</reference>
<dbReference type="PANTHER" id="PTHR11552:SF213">
    <property type="entry name" value="DEHYDROGENASE, PUTATIVE-RELATED"/>
    <property type="match status" value="1"/>
</dbReference>
<dbReference type="GO" id="GO:0050660">
    <property type="term" value="F:flavin adenine dinucleotide binding"/>
    <property type="evidence" value="ECO:0007669"/>
    <property type="project" value="InterPro"/>
</dbReference>